<dbReference type="OrthoDB" id="9846884at2"/>
<feature type="coiled-coil region" evidence="1">
    <location>
        <begin position="116"/>
        <end position="161"/>
    </location>
</feature>
<reference evidence="2 3" key="1">
    <citation type="submission" date="2008-03" db="EMBL/GenBank/DDBJ databases">
        <title>Complete sequence of Leptothrix cholodnii SP-6.</title>
        <authorList>
            <consortium name="US DOE Joint Genome Institute"/>
            <person name="Copeland A."/>
            <person name="Lucas S."/>
            <person name="Lapidus A."/>
            <person name="Glavina del Rio T."/>
            <person name="Dalin E."/>
            <person name="Tice H."/>
            <person name="Bruce D."/>
            <person name="Goodwin L."/>
            <person name="Pitluck S."/>
            <person name="Chertkov O."/>
            <person name="Brettin T."/>
            <person name="Detter J.C."/>
            <person name="Han C."/>
            <person name="Kuske C.R."/>
            <person name="Schmutz J."/>
            <person name="Larimer F."/>
            <person name="Land M."/>
            <person name="Hauser L."/>
            <person name="Kyrpides N."/>
            <person name="Lykidis A."/>
            <person name="Emerson D."/>
            <person name="Richardson P."/>
        </authorList>
    </citation>
    <scope>NUCLEOTIDE SEQUENCE [LARGE SCALE GENOMIC DNA]</scope>
    <source>
        <strain evidence="3">ATCC 51168 / LMG 8142 / SP-6</strain>
    </source>
</reference>
<dbReference type="HOGENOM" id="CLU_1530680_0_0_4"/>
<name>B1Y7E3_LEPCP</name>
<dbReference type="STRING" id="395495.Lcho_2633"/>
<sequence precursor="true">MFLLAQLWLYLMLAAVLGVLIGVSLARRFWSVRSEASLRDVEFKHTEQLYTVSAEHDAALAALEMAQYEANLALESTAADAAGMQARITERDRQIKELSAMLMRVNSDLAKAEGVRRGLMAERLKHREELEALRKQVAANRAELAQVLGQHEREKSSLQEQLAAERAFRLQSLST</sequence>
<organism evidence="2 3">
    <name type="scientific">Leptothrix cholodnii (strain ATCC 51168 / LMG 8142 / SP-6)</name>
    <name type="common">Leptothrix discophora (strain SP-6)</name>
    <dbReference type="NCBI Taxonomy" id="395495"/>
    <lineage>
        <taxon>Bacteria</taxon>
        <taxon>Pseudomonadati</taxon>
        <taxon>Pseudomonadota</taxon>
        <taxon>Betaproteobacteria</taxon>
        <taxon>Burkholderiales</taxon>
        <taxon>Sphaerotilaceae</taxon>
        <taxon>Leptothrix</taxon>
    </lineage>
</organism>
<proteinExistence type="predicted"/>
<dbReference type="RefSeq" id="WP_012347654.1">
    <property type="nucleotide sequence ID" value="NC_010524.1"/>
</dbReference>
<evidence type="ECO:0000256" key="1">
    <source>
        <dbReference type="SAM" id="Coils"/>
    </source>
</evidence>
<gene>
    <name evidence="2" type="ordered locus">Lcho_2633</name>
</gene>
<evidence type="ECO:0000313" key="2">
    <source>
        <dbReference type="EMBL" id="ACB34898.1"/>
    </source>
</evidence>
<dbReference type="AlphaFoldDB" id="B1Y7E3"/>
<evidence type="ECO:0000313" key="3">
    <source>
        <dbReference type="Proteomes" id="UP000001693"/>
    </source>
</evidence>
<dbReference type="EMBL" id="CP001013">
    <property type="protein sequence ID" value="ACB34898.1"/>
    <property type="molecule type" value="Genomic_DNA"/>
</dbReference>
<protein>
    <submittedName>
        <fullName evidence="2">Uncharacterized protein</fullName>
    </submittedName>
</protein>
<dbReference type="Proteomes" id="UP000001693">
    <property type="component" value="Chromosome"/>
</dbReference>
<dbReference type="KEGG" id="lch:Lcho_2633"/>
<keyword evidence="3" id="KW-1185">Reference proteome</keyword>
<accession>B1Y7E3</accession>
<keyword evidence="1" id="KW-0175">Coiled coil</keyword>